<dbReference type="InterPro" id="IPR029063">
    <property type="entry name" value="SAM-dependent_MTases_sf"/>
</dbReference>
<dbReference type="OrthoDB" id="3216820at2"/>
<dbReference type="GO" id="GO:0008168">
    <property type="term" value="F:methyltransferase activity"/>
    <property type="evidence" value="ECO:0007669"/>
    <property type="project" value="UniProtKB-KW"/>
</dbReference>
<dbReference type="InterPro" id="IPR006764">
    <property type="entry name" value="SAM_dep_MeTrfase_SAV2177_type"/>
</dbReference>
<dbReference type="AlphaFoldDB" id="A0A6H9YQK6"/>
<evidence type="ECO:0000313" key="3">
    <source>
        <dbReference type="Proteomes" id="UP000468735"/>
    </source>
</evidence>
<gene>
    <name evidence="2" type="ORF">F8566_33695</name>
</gene>
<name>A0A6H9YQK6_9ACTN</name>
<dbReference type="Pfam" id="PF04672">
    <property type="entry name" value="Methyltransf_19"/>
    <property type="match status" value="1"/>
</dbReference>
<keyword evidence="2" id="KW-0808">Transferase</keyword>
<dbReference type="Proteomes" id="UP000468735">
    <property type="component" value="Unassembled WGS sequence"/>
</dbReference>
<keyword evidence="3" id="KW-1185">Reference proteome</keyword>
<dbReference type="PIRSF" id="PIRSF017393">
    <property type="entry name" value="MTase_SAV2177"/>
    <property type="match status" value="1"/>
</dbReference>
<proteinExistence type="predicted"/>
<organism evidence="2 3">
    <name type="scientific">Actinomadura rudentiformis</name>
    <dbReference type="NCBI Taxonomy" id="359158"/>
    <lineage>
        <taxon>Bacteria</taxon>
        <taxon>Bacillati</taxon>
        <taxon>Actinomycetota</taxon>
        <taxon>Actinomycetes</taxon>
        <taxon>Streptosporangiales</taxon>
        <taxon>Thermomonosporaceae</taxon>
        <taxon>Actinomadura</taxon>
    </lineage>
</organism>
<dbReference type="Gene3D" id="3.40.50.150">
    <property type="entry name" value="Vaccinia Virus protein VP39"/>
    <property type="match status" value="1"/>
</dbReference>
<protein>
    <submittedName>
        <fullName evidence="2">SAM-dependent methyltransferase</fullName>
    </submittedName>
</protein>
<dbReference type="EMBL" id="WBMT01000018">
    <property type="protein sequence ID" value="KAB2343806.1"/>
    <property type="molecule type" value="Genomic_DNA"/>
</dbReference>
<dbReference type="GO" id="GO:0032259">
    <property type="term" value="P:methylation"/>
    <property type="evidence" value="ECO:0007669"/>
    <property type="project" value="UniProtKB-KW"/>
</dbReference>
<accession>A0A6H9YQK6</accession>
<dbReference type="RefSeq" id="WP_151566030.1">
    <property type="nucleotide sequence ID" value="NZ_WBMT01000018.1"/>
</dbReference>
<reference evidence="2 3" key="1">
    <citation type="submission" date="2019-09" db="EMBL/GenBank/DDBJ databases">
        <title>Actinomadura physcomitrii sp. nov., a novel actinomycete isolated from moss [Physcomitrium sphaericum (Ludw) Fuernr].</title>
        <authorList>
            <person name="Zhuang X."/>
            <person name="Liu C."/>
        </authorList>
    </citation>
    <scope>NUCLEOTIDE SEQUENCE [LARGE SCALE GENOMIC DNA]</scope>
    <source>
        <strain evidence="2 3">HMC1</strain>
    </source>
</reference>
<evidence type="ECO:0000313" key="2">
    <source>
        <dbReference type="EMBL" id="KAB2343806.1"/>
    </source>
</evidence>
<evidence type="ECO:0000256" key="1">
    <source>
        <dbReference type="SAM" id="MobiDB-lite"/>
    </source>
</evidence>
<comment type="caution">
    <text evidence="2">The sequence shown here is derived from an EMBL/GenBank/DDBJ whole genome shotgun (WGS) entry which is preliminary data.</text>
</comment>
<feature type="compositionally biased region" description="Basic and acidic residues" evidence="1">
    <location>
        <begin position="10"/>
        <end position="20"/>
    </location>
</feature>
<feature type="region of interest" description="Disordered" evidence="1">
    <location>
        <begin position="1"/>
        <end position="22"/>
    </location>
</feature>
<keyword evidence="2" id="KW-0489">Methyltransferase</keyword>
<dbReference type="SUPFAM" id="SSF53335">
    <property type="entry name" value="S-adenosyl-L-methionine-dependent methyltransferases"/>
    <property type="match status" value="1"/>
</dbReference>
<sequence>MTGGSSLGAPDDHGDHRSDEIDTSVPHSARIWNYWLGGKDNFPVDQDAGDTYAETFPGIFDMARASREFIGRAVTYLAAEQGIRQFLDIGTGLPTENNTHQVAQRAAPESRIVYVDNDPLVLAHARALLTSKPEGATAYIDADLHDPEDILARASSLLDLSKPIALMLMGILGHVSDYGEVVSIVKRLLEPLASGSYLAVYDGTATDPDLLKAQQGYDDTGAVPYRLRSPEQVAALFDGLDVVEPGVVPIPRWRPDPSPIQPVDVDVYGGVARKP</sequence>